<reference evidence="1 2" key="1">
    <citation type="submission" date="2015-01" db="EMBL/GenBank/DDBJ databases">
        <title>Evolution of Trichinella species and genotypes.</title>
        <authorList>
            <person name="Korhonen P.K."/>
            <person name="Edoardo P."/>
            <person name="Giuseppe L.R."/>
            <person name="Gasser R.B."/>
        </authorList>
    </citation>
    <scope>NUCLEOTIDE SEQUENCE [LARGE SCALE GENOMIC DNA]</scope>
    <source>
        <strain evidence="1">ISS176</strain>
    </source>
</reference>
<protein>
    <submittedName>
        <fullName evidence="1">Uncharacterized protein</fullName>
    </submittedName>
</protein>
<proteinExistence type="predicted"/>
<organism evidence="1 2">
    <name type="scientific">Trichinella pseudospiralis</name>
    <name type="common">Parasitic roundworm</name>
    <dbReference type="NCBI Taxonomy" id="6337"/>
    <lineage>
        <taxon>Eukaryota</taxon>
        <taxon>Metazoa</taxon>
        <taxon>Ecdysozoa</taxon>
        <taxon>Nematoda</taxon>
        <taxon>Enoplea</taxon>
        <taxon>Dorylaimia</taxon>
        <taxon>Trichinellida</taxon>
        <taxon>Trichinellidae</taxon>
        <taxon>Trichinella</taxon>
    </lineage>
</organism>
<evidence type="ECO:0000313" key="2">
    <source>
        <dbReference type="Proteomes" id="UP000054826"/>
    </source>
</evidence>
<dbReference type="Proteomes" id="UP000054826">
    <property type="component" value="Unassembled WGS sequence"/>
</dbReference>
<name>A0A0V1JLN6_TRIPS</name>
<dbReference type="EMBL" id="JYDV01000083">
    <property type="protein sequence ID" value="KRZ35850.1"/>
    <property type="molecule type" value="Genomic_DNA"/>
</dbReference>
<gene>
    <name evidence="1" type="ORF">T4C_2990</name>
</gene>
<comment type="caution">
    <text evidence="1">The sequence shown here is derived from an EMBL/GenBank/DDBJ whole genome shotgun (WGS) entry which is preliminary data.</text>
</comment>
<dbReference type="AlphaFoldDB" id="A0A0V1JLN6"/>
<sequence length="48" mass="5252">MNSSDLSQCLVLVQEQCNDGIFLEYCQVFQTHLQSIGVSNGAELQACS</sequence>
<evidence type="ECO:0000313" key="1">
    <source>
        <dbReference type="EMBL" id="KRZ35850.1"/>
    </source>
</evidence>
<accession>A0A0V1JLN6</accession>